<keyword evidence="5" id="KW-0804">Transcription</keyword>
<dbReference type="InterPro" id="IPR015424">
    <property type="entry name" value="PyrdxlP-dep_Trfase"/>
</dbReference>
<dbReference type="NCBIfam" id="NF012025">
    <property type="entry name" value="PRK15481.1"/>
    <property type="match status" value="1"/>
</dbReference>
<dbReference type="Gene3D" id="1.10.10.10">
    <property type="entry name" value="Winged helix-like DNA-binding domain superfamily/Winged helix DNA-binding domain"/>
    <property type="match status" value="1"/>
</dbReference>
<organism evidence="8 9">
    <name type="scientific">Alloalcanivorax xenomutans</name>
    <dbReference type="NCBI Taxonomy" id="1094342"/>
    <lineage>
        <taxon>Bacteria</taxon>
        <taxon>Pseudomonadati</taxon>
        <taxon>Pseudomonadota</taxon>
        <taxon>Gammaproteobacteria</taxon>
        <taxon>Oceanospirillales</taxon>
        <taxon>Alcanivoracaceae</taxon>
        <taxon>Alloalcanivorax</taxon>
    </lineage>
</organism>
<dbReference type="PANTHER" id="PTHR46577">
    <property type="entry name" value="HTH-TYPE TRANSCRIPTIONAL REGULATORY PROTEIN GABR"/>
    <property type="match status" value="1"/>
</dbReference>
<sequence length="434" mass="45828">MAITGQSAAEIVDSVRAEVRSGALEPGQALPPVRELAARLGVNRNTVAAAYKRLVVVGVAETRGRLGTLIREPAAPGPREGAAPDSPLMDLASGNPDPRWLPDPRALAAALSGQPRLYGEPPVSPRLAALAEPWFRDVPCPDPVLTVTHGAVDAIERLLTAHLVPADPVAVEDPCFLSSIHTLRLLGLRPMGVPVDGEGMTVDGLRQALASGARAVLCTPRAHNPTGCNLSAGRAAALRQVLAEYPDVLVIEDDHFAPLSRAEYQPLASSRSRHWAVVRSVSKCFGPDLRLALVVSDEDSASRLGQRLASGTAWVSHLLQDMVASCLESSAVMARVTEAAADYRRRRDTLSRALRDQGLCPWDGDGLNLWIPLPGPAAPVTAALARRGWLVRDDRPFRLGAGAGAGALRVTVTGLEPEVASHFSADLARVLAAG</sequence>
<dbReference type="InterPro" id="IPR000524">
    <property type="entry name" value="Tscrpt_reg_HTH_GntR"/>
</dbReference>
<dbReference type="Pfam" id="PF00155">
    <property type="entry name" value="Aminotran_1_2"/>
    <property type="match status" value="1"/>
</dbReference>
<evidence type="ECO:0000256" key="6">
    <source>
        <dbReference type="SAM" id="MobiDB-lite"/>
    </source>
</evidence>
<feature type="region of interest" description="Disordered" evidence="6">
    <location>
        <begin position="70"/>
        <end position="99"/>
    </location>
</feature>
<name>A0A9Q3W4K8_9GAMM</name>
<dbReference type="SUPFAM" id="SSF46785">
    <property type="entry name" value="Winged helix' DNA-binding domain"/>
    <property type="match status" value="1"/>
</dbReference>
<gene>
    <name evidence="8" type="primary">ptsJ</name>
    <name evidence="8" type="ORF">LZG35_10695</name>
</gene>
<proteinExistence type="inferred from homology"/>
<evidence type="ECO:0000313" key="9">
    <source>
        <dbReference type="Proteomes" id="UP001107961"/>
    </source>
</evidence>
<comment type="similarity">
    <text evidence="1">In the C-terminal section; belongs to the class-I pyridoxal-phosphate-dependent aminotransferase family.</text>
</comment>
<reference evidence="8" key="1">
    <citation type="submission" date="2022-01" db="EMBL/GenBank/DDBJ databases">
        <authorList>
            <person name="Karlyshev A.V."/>
            <person name="Jaspars M."/>
        </authorList>
    </citation>
    <scope>NUCLEOTIDE SEQUENCE</scope>
    <source>
        <strain evidence="8">AGSA3-2</strain>
    </source>
</reference>
<dbReference type="AlphaFoldDB" id="A0A9Q3W4K8"/>
<keyword evidence="2" id="KW-0663">Pyridoxal phosphate</keyword>
<dbReference type="RefSeq" id="WP_080530641.1">
    <property type="nucleotide sequence ID" value="NZ_CBDDTQ010000001.1"/>
</dbReference>
<keyword evidence="3" id="KW-0805">Transcription regulation</keyword>
<dbReference type="GO" id="GO:0030170">
    <property type="term" value="F:pyridoxal phosphate binding"/>
    <property type="evidence" value="ECO:0007669"/>
    <property type="project" value="InterPro"/>
</dbReference>
<evidence type="ECO:0000256" key="5">
    <source>
        <dbReference type="ARBA" id="ARBA00023163"/>
    </source>
</evidence>
<evidence type="ECO:0000259" key="7">
    <source>
        <dbReference type="PROSITE" id="PS50949"/>
    </source>
</evidence>
<keyword evidence="4" id="KW-0238">DNA-binding</keyword>
<dbReference type="InterPro" id="IPR036388">
    <property type="entry name" value="WH-like_DNA-bd_sf"/>
</dbReference>
<evidence type="ECO:0000256" key="4">
    <source>
        <dbReference type="ARBA" id="ARBA00023125"/>
    </source>
</evidence>
<evidence type="ECO:0000313" key="8">
    <source>
        <dbReference type="EMBL" id="MCE7509103.1"/>
    </source>
</evidence>
<feature type="domain" description="HTH gntR-type" evidence="7">
    <location>
        <begin position="5"/>
        <end position="73"/>
    </location>
</feature>
<dbReference type="GO" id="GO:0003677">
    <property type="term" value="F:DNA binding"/>
    <property type="evidence" value="ECO:0007669"/>
    <property type="project" value="UniProtKB-KW"/>
</dbReference>
<dbReference type="InterPro" id="IPR051446">
    <property type="entry name" value="HTH_trans_reg/aminotransferase"/>
</dbReference>
<dbReference type="InterPro" id="IPR036390">
    <property type="entry name" value="WH_DNA-bd_sf"/>
</dbReference>
<dbReference type="CDD" id="cd07377">
    <property type="entry name" value="WHTH_GntR"/>
    <property type="match status" value="1"/>
</dbReference>
<keyword evidence="9" id="KW-1185">Reference proteome</keyword>
<evidence type="ECO:0000256" key="3">
    <source>
        <dbReference type="ARBA" id="ARBA00023015"/>
    </source>
</evidence>
<dbReference type="SUPFAM" id="SSF53383">
    <property type="entry name" value="PLP-dependent transferases"/>
    <property type="match status" value="1"/>
</dbReference>
<protein>
    <submittedName>
        <fullName evidence="8">Transcriptional regulator PtsJ</fullName>
    </submittedName>
</protein>
<feature type="compositionally biased region" description="Low complexity" evidence="6">
    <location>
        <begin position="71"/>
        <end position="84"/>
    </location>
</feature>
<dbReference type="Proteomes" id="UP001107961">
    <property type="component" value="Unassembled WGS sequence"/>
</dbReference>
<dbReference type="PANTHER" id="PTHR46577:SF1">
    <property type="entry name" value="HTH-TYPE TRANSCRIPTIONAL REGULATORY PROTEIN GABR"/>
    <property type="match status" value="1"/>
</dbReference>
<accession>A0A9Q3W4K8</accession>
<dbReference type="KEGG" id="axe:P40_06365"/>
<dbReference type="GO" id="GO:0003700">
    <property type="term" value="F:DNA-binding transcription factor activity"/>
    <property type="evidence" value="ECO:0007669"/>
    <property type="project" value="InterPro"/>
</dbReference>
<dbReference type="EMBL" id="JAJVKT010000011">
    <property type="protein sequence ID" value="MCE7509103.1"/>
    <property type="molecule type" value="Genomic_DNA"/>
</dbReference>
<dbReference type="CDD" id="cd00609">
    <property type="entry name" value="AAT_like"/>
    <property type="match status" value="1"/>
</dbReference>
<comment type="caution">
    <text evidence="8">The sequence shown here is derived from an EMBL/GenBank/DDBJ whole genome shotgun (WGS) entry which is preliminary data.</text>
</comment>
<dbReference type="Gene3D" id="3.40.640.10">
    <property type="entry name" value="Type I PLP-dependent aspartate aminotransferase-like (Major domain)"/>
    <property type="match status" value="1"/>
</dbReference>
<dbReference type="SMART" id="SM00345">
    <property type="entry name" value="HTH_GNTR"/>
    <property type="match status" value="1"/>
</dbReference>
<dbReference type="InterPro" id="IPR004839">
    <property type="entry name" value="Aminotransferase_I/II_large"/>
</dbReference>
<dbReference type="Pfam" id="PF00392">
    <property type="entry name" value="GntR"/>
    <property type="match status" value="1"/>
</dbReference>
<dbReference type="InterPro" id="IPR015421">
    <property type="entry name" value="PyrdxlP-dep_Trfase_major"/>
</dbReference>
<dbReference type="PROSITE" id="PS50949">
    <property type="entry name" value="HTH_GNTR"/>
    <property type="match status" value="1"/>
</dbReference>
<evidence type="ECO:0000256" key="1">
    <source>
        <dbReference type="ARBA" id="ARBA00005384"/>
    </source>
</evidence>
<evidence type="ECO:0000256" key="2">
    <source>
        <dbReference type="ARBA" id="ARBA00022898"/>
    </source>
</evidence>